<feature type="compositionally biased region" description="Polar residues" evidence="2">
    <location>
        <begin position="48"/>
        <end position="65"/>
    </location>
</feature>
<organism evidence="5 6">
    <name type="scientific">Aestuariibaculum lutulentum</name>
    <dbReference type="NCBI Taxonomy" id="2920935"/>
    <lineage>
        <taxon>Bacteria</taxon>
        <taxon>Pseudomonadati</taxon>
        <taxon>Bacteroidota</taxon>
        <taxon>Flavobacteriia</taxon>
        <taxon>Flavobacteriales</taxon>
        <taxon>Flavobacteriaceae</taxon>
    </lineage>
</organism>
<dbReference type="RefSeq" id="WP_240573543.1">
    <property type="nucleotide sequence ID" value="NZ_CP136709.1"/>
</dbReference>
<evidence type="ECO:0000256" key="3">
    <source>
        <dbReference type="SAM" id="SignalP"/>
    </source>
</evidence>
<dbReference type="Pfam" id="PF18962">
    <property type="entry name" value="Por_Secre_tail"/>
    <property type="match status" value="1"/>
</dbReference>
<gene>
    <name evidence="5" type="ORF">MKW35_10705</name>
</gene>
<evidence type="ECO:0000313" key="5">
    <source>
        <dbReference type="EMBL" id="MCH4553093.1"/>
    </source>
</evidence>
<keyword evidence="1 3" id="KW-0732">Signal</keyword>
<feature type="region of interest" description="Disordered" evidence="2">
    <location>
        <begin position="48"/>
        <end position="67"/>
    </location>
</feature>
<evidence type="ECO:0000256" key="1">
    <source>
        <dbReference type="ARBA" id="ARBA00022729"/>
    </source>
</evidence>
<evidence type="ECO:0000313" key="6">
    <source>
        <dbReference type="Proteomes" id="UP001156141"/>
    </source>
</evidence>
<evidence type="ECO:0000259" key="4">
    <source>
        <dbReference type="Pfam" id="PF18962"/>
    </source>
</evidence>
<keyword evidence="6" id="KW-1185">Reference proteome</keyword>
<feature type="chain" id="PRO_5047449901" evidence="3">
    <location>
        <begin position="31"/>
        <end position="274"/>
    </location>
</feature>
<accession>A0ABS9RJH5</accession>
<proteinExistence type="predicted"/>
<reference evidence="5" key="1">
    <citation type="submission" date="2022-02" db="EMBL/GenBank/DDBJ databases">
        <title>Aestuariibaculum sp., a marine bacterium isolated from sediment in Guangxi.</title>
        <authorList>
            <person name="Ying J."/>
        </authorList>
    </citation>
    <scope>NUCLEOTIDE SEQUENCE</scope>
    <source>
        <strain evidence="5">L182</strain>
    </source>
</reference>
<protein>
    <submittedName>
        <fullName evidence="5">T9SS type A sorting domain-containing protein</fullName>
    </submittedName>
</protein>
<sequence>MKKQLHKLIIHLTKIATVGCVTLGATFLNAQTPITVTNGDFELPNTTKQQNWSNVPGWNSDTAASDSGVEGSAGSWTAFIMNSDPSVYNLTDHNISDGEEFQINVNVWDIWNGPKFIVTLYYDNGNGVRTVLGTQTFDIAPSTTVPVSFSATATASSAGSKLGIEFDNLSGDGGAGWTGFDDVTLTVSSTLGNKDFKTDGLSLYPNPSKDGYFNISLKTIDTSVNIKAYTILGKEVFNKNFAPTSKIVEVKHNLKAGIYLIKVNDSSTSKLIVK</sequence>
<dbReference type="NCBIfam" id="TIGR04183">
    <property type="entry name" value="Por_Secre_tail"/>
    <property type="match status" value="1"/>
</dbReference>
<dbReference type="InterPro" id="IPR026444">
    <property type="entry name" value="Secre_tail"/>
</dbReference>
<name>A0ABS9RJH5_9FLAO</name>
<evidence type="ECO:0000256" key="2">
    <source>
        <dbReference type="SAM" id="MobiDB-lite"/>
    </source>
</evidence>
<dbReference type="Proteomes" id="UP001156141">
    <property type="component" value="Unassembled WGS sequence"/>
</dbReference>
<feature type="domain" description="Secretion system C-terminal sorting" evidence="4">
    <location>
        <begin position="203"/>
        <end position="273"/>
    </location>
</feature>
<comment type="caution">
    <text evidence="5">The sequence shown here is derived from an EMBL/GenBank/DDBJ whole genome shotgun (WGS) entry which is preliminary data.</text>
</comment>
<dbReference type="EMBL" id="JAKVQD010000004">
    <property type="protein sequence ID" value="MCH4553093.1"/>
    <property type="molecule type" value="Genomic_DNA"/>
</dbReference>
<feature type="signal peptide" evidence="3">
    <location>
        <begin position="1"/>
        <end position="30"/>
    </location>
</feature>